<dbReference type="eggNOG" id="COG2911">
    <property type="taxonomic scope" value="Bacteria"/>
</dbReference>
<protein>
    <recommendedName>
        <fullName evidence="3">Dicarboxylate transport domain-containing protein</fullName>
    </recommendedName>
</protein>
<sequence precursor="true">MKWLLRILFAMLLLLALLLAAAWFCFPWYAQSLADRALAGKPFRVAVSGVGLPGFSGVGFRSMKVLFATPPDGCSDAAAYTLLLTDGSLSWHFENRDSSGSQALLPKAVNAAITLEADSLNLKPETNEFGFGDRKPKITVHIAVSRLNGFNISFKPLSATYPIEQATVTREKLRLEGVNFRVRLSAAEGWQQPLDTLHVAKLFSDGNPTPVGNFRALFGSKRDPLKPCTLTLTNCSLELLRWRASTERIAYDLKEKSSRFTLTMAEIPLAELPGFDGGGSKTPLATGRVGGSLPIEFQDSTVIVRNAVILAGKGTSILFYTKEKRPLLSFDMGNGEMLKNLNAKIILNSRNEKLSGLALSNLSATLFGGTITSTPVSFDPSANTTLLTLKLNKINALERVRLHGDFRGSLKGTVSGSIPLTLAKNGFSIHNAALHSLGGGRITFAPPATQKSAKERIFGTQKPDADYTFSEPELLLNRSFNGSTTVGFSLKQVLRKTDSGELLLLSPKGTLMLQHNRLNPDMASLSDFSAGFFGGTIAIEHLDYDMAKKSGETMLQVNNIPLQKLLDLQGTKKIYATGNVKGSIPIKMSGDLFAITNGGMNAEQAGQIIYATTPEERAAANQGLRTTYEALSNFLYVQLISSINMAPDGKSTITIQLKGTNPDFQGGRAIELNLNVEQNLLDLMRSLSISSNVEQVISEKALQMQKK</sequence>
<dbReference type="AlphaFoldDB" id="B4S9T9"/>
<dbReference type="EMBL" id="CP001110">
    <property type="protein sequence ID" value="ACF43635.1"/>
    <property type="molecule type" value="Genomic_DNA"/>
</dbReference>
<evidence type="ECO:0000313" key="2">
    <source>
        <dbReference type="Proteomes" id="UP000002724"/>
    </source>
</evidence>
<dbReference type="InterPro" id="IPR021730">
    <property type="entry name" value="YdbH"/>
</dbReference>
<evidence type="ECO:0008006" key="3">
    <source>
        <dbReference type="Google" id="ProtNLM"/>
    </source>
</evidence>
<evidence type="ECO:0000313" key="1">
    <source>
        <dbReference type="EMBL" id="ACF43635.1"/>
    </source>
</evidence>
<gene>
    <name evidence="1" type="ordered locus">Ppha_1372</name>
</gene>
<dbReference type="KEGG" id="pph:Ppha_1372"/>
<organism evidence="1 2">
    <name type="scientific">Pelodictyon phaeoclathratiforme (strain DSM 5477 / BU-1)</name>
    <dbReference type="NCBI Taxonomy" id="324925"/>
    <lineage>
        <taxon>Bacteria</taxon>
        <taxon>Pseudomonadati</taxon>
        <taxon>Chlorobiota</taxon>
        <taxon>Chlorobiia</taxon>
        <taxon>Chlorobiales</taxon>
        <taxon>Chlorobiaceae</taxon>
        <taxon>Chlorobium/Pelodictyon group</taxon>
        <taxon>Pelodictyon</taxon>
    </lineage>
</organism>
<name>B4S9T9_PELPB</name>
<dbReference type="HOGENOM" id="CLU_333368_0_0_10"/>
<accession>B4S9T9</accession>
<proteinExistence type="predicted"/>
<dbReference type="OrthoDB" id="593422at2"/>
<dbReference type="STRING" id="324925.Ppha_1372"/>
<dbReference type="Proteomes" id="UP000002724">
    <property type="component" value="Chromosome"/>
</dbReference>
<keyword evidence="2" id="KW-1185">Reference proteome</keyword>
<reference evidence="1 2" key="1">
    <citation type="submission" date="2008-06" db="EMBL/GenBank/DDBJ databases">
        <title>Complete sequence of Pelodictyon phaeoclathratiforme BU-1.</title>
        <authorList>
            <consortium name="US DOE Joint Genome Institute"/>
            <person name="Lucas S."/>
            <person name="Copeland A."/>
            <person name="Lapidus A."/>
            <person name="Glavina del Rio T."/>
            <person name="Dalin E."/>
            <person name="Tice H."/>
            <person name="Bruce D."/>
            <person name="Goodwin L."/>
            <person name="Pitluck S."/>
            <person name="Schmutz J."/>
            <person name="Larimer F."/>
            <person name="Land M."/>
            <person name="Hauser L."/>
            <person name="Kyrpides N."/>
            <person name="Mikhailova N."/>
            <person name="Liu Z."/>
            <person name="Li T."/>
            <person name="Zhao F."/>
            <person name="Overmann J."/>
            <person name="Bryant D.A."/>
            <person name="Richardson P."/>
        </authorList>
    </citation>
    <scope>NUCLEOTIDE SEQUENCE [LARGE SCALE GENOMIC DNA]</scope>
    <source>
        <strain evidence="2">DSM 5477 / BU-1</strain>
    </source>
</reference>
<dbReference type="Pfam" id="PF11739">
    <property type="entry name" value="YdbH-like"/>
    <property type="match status" value="3"/>
</dbReference>